<comment type="caution">
    <text evidence="1">The sequence shown here is derived from an EMBL/GenBank/DDBJ whole genome shotgun (WGS) entry which is preliminary data.</text>
</comment>
<evidence type="ECO:0000313" key="1">
    <source>
        <dbReference type="EMBL" id="KAH7965126.1"/>
    </source>
</evidence>
<accession>A0ACB8DAR9</accession>
<protein>
    <submittedName>
        <fullName evidence="1">Uncharacterized protein</fullName>
    </submittedName>
</protein>
<reference evidence="1" key="1">
    <citation type="submission" date="2020-05" db="EMBL/GenBank/DDBJ databases">
        <title>Large-scale comparative analyses of tick genomes elucidate their genetic diversity and vector capacities.</title>
        <authorList>
            <person name="Jia N."/>
            <person name="Wang J."/>
            <person name="Shi W."/>
            <person name="Du L."/>
            <person name="Sun Y."/>
            <person name="Zhan W."/>
            <person name="Jiang J."/>
            <person name="Wang Q."/>
            <person name="Zhang B."/>
            <person name="Ji P."/>
            <person name="Sakyi L.B."/>
            <person name="Cui X."/>
            <person name="Yuan T."/>
            <person name="Jiang B."/>
            <person name="Yang W."/>
            <person name="Lam T.T.-Y."/>
            <person name="Chang Q."/>
            <person name="Ding S."/>
            <person name="Wang X."/>
            <person name="Zhu J."/>
            <person name="Ruan X."/>
            <person name="Zhao L."/>
            <person name="Wei J."/>
            <person name="Que T."/>
            <person name="Du C."/>
            <person name="Cheng J."/>
            <person name="Dai P."/>
            <person name="Han X."/>
            <person name="Huang E."/>
            <person name="Gao Y."/>
            <person name="Liu J."/>
            <person name="Shao H."/>
            <person name="Ye R."/>
            <person name="Li L."/>
            <person name="Wei W."/>
            <person name="Wang X."/>
            <person name="Wang C."/>
            <person name="Yang T."/>
            <person name="Huo Q."/>
            <person name="Li W."/>
            <person name="Guo W."/>
            <person name="Chen H."/>
            <person name="Zhou L."/>
            <person name="Ni X."/>
            <person name="Tian J."/>
            <person name="Zhou Y."/>
            <person name="Sheng Y."/>
            <person name="Liu T."/>
            <person name="Pan Y."/>
            <person name="Xia L."/>
            <person name="Li J."/>
            <person name="Zhao F."/>
            <person name="Cao W."/>
        </authorList>
    </citation>
    <scope>NUCLEOTIDE SEQUENCE</scope>
    <source>
        <strain evidence="1">Dsil-2018</strain>
    </source>
</reference>
<proteinExistence type="predicted"/>
<name>A0ACB8DAR9_DERSI</name>
<dbReference type="Proteomes" id="UP000821865">
    <property type="component" value="Chromosome 2"/>
</dbReference>
<gene>
    <name evidence="1" type="ORF">HPB49_003887</name>
</gene>
<organism evidence="1 2">
    <name type="scientific">Dermacentor silvarum</name>
    <name type="common">Tick</name>
    <dbReference type="NCBI Taxonomy" id="543639"/>
    <lineage>
        <taxon>Eukaryota</taxon>
        <taxon>Metazoa</taxon>
        <taxon>Ecdysozoa</taxon>
        <taxon>Arthropoda</taxon>
        <taxon>Chelicerata</taxon>
        <taxon>Arachnida</taxon>
        <taxon>Acari</taxon>
        <taxon>Parasitiformes</taxon>
        <taxon>Ixodida</taxon>
        <taxon>Ixodoidea</taxon>
        <taxon>Ixodidae</taxon>
        <taxon>Rhipicephalinae</taxon>
        <taxon>Dermacentor</taxon>
    </lineage>
</organism>
<dbReference type="EMBL" id="CM023471">
    <property type="protein sequence ID" value="KAH7965126.1"/>
    <property type="molecule type" value="Genomic_DNA"/>
</dbReference>
<sequence length="478" mass="51203">MATEIQTLRMNKMLNLVMTPLRQRPSADPLARLALVRTLWHLAITLGPQHLSPCFQQVGVTLLKTLVHFLTEANTVAETTGSRDTMTSPQYELSDLMELANICSRARENSGLVASAESPTNVGRANTYCTTAPATNVGVPDPAHLTNMPAFFGGLPNLFSSVGEILVPSVRAVNTADYGGGSRSPFSNGEEPPSATRVLRTSENFGVHYPGPDSDEVVPVANAPAAGAAAPGTLSAHSLIKKTSHQLAVQKIAALVHSLGPLDARDECRHGEPTFGGPVKECTFVPAPCYCGAGVAQAIRSEVDDGQPNKYTMPLSADPGVTDFGGCHETMGSGEKESEDINPPTALREQRQRVEHDHDNLRRECLYVLLRLLELPVEADWTTTMNCVPLPSLESPLDTGFLGRHLEICEPTCRAAIGFVQQCPDYAPDLGCLLMHLLLKRATEAHTADTVPTAAALLKLVLDGLSEWLLVAPLACKV</sequence>
<keyword evidence="2" id="KW-1185">Reference proteome</keyword>
<evidence type="ECO:0000313" key="2">
    <source>
        <dbReference type="Proteomes" id="UP000821865"/>
    </source>
</evidence>